<feature type="compositionally biased region" description="Low complexity" evidence="9">
    <location>
        <begin position="1"/>
        <end position="62"/>
    </location>
</feature>
<dbReference type="GO" id="GO:0005886">
    <property type="term" value="C:plasma membrane"/>
    <property type="evidence" value="ECO:0007669"/>
    <property type="project" value="UniProtKB-SubCell"/>
</dbReference>
<comment type="subcellular location">
    <subcellularLocation>
        <location evidence="2 8">Cell membrane</location>
        <topology evidence="2 8">Multi-pass membrane protein</topology>
    </subcellularLocation>
</comment>
<keyword evidence="6 8" id="KW-1133">Transmembrane helix</keyword>
<evidence type="ECO:0000256" key="1">
    <source>
        <dbReference type="ARBA" id="ARBA00002957"/>
    </source>
</evidence>
<dbReference type="InterPro" id="IPR007603">
    <property type="entry name" value="Choline_transptr-like"/>
</dbReference>
<dbReference type="PANTHER" id="PTHR12385">
    <property type="entry name" value="CHOLINE TRANSPORTER-LIKE (SLC FAMILY 44)"/>
    <property type="match status" value="1"/>
</dbReference>
<evidence type="ECO:0000313" key="10">
    <source>
        <dbReference type="EMBL" id="KAK0389000.1"/>
    </source>
</evidence>
<sequence length="544" mass="60662">MSGQQYYGEQQQPGQYYPLQPYGQQQPQYGQQPYGQQPYGQQPYGQQQYDYNQSHQQQQQPYAPNGGYEGGYDEKHSYDQAFKIDKPKYNDKWAGILLIITFLGFAGLSGYAIYGYSRSQSHNGGAIDGGRNNFGLNSNTLILFGIVLAVAFILSLIYLFLARTFPKIFVWVTGILNVVFAIGTAIYYLYQKQYVAGIVFMIFGLFLAFCFYTWIPRIPFAALMLTTAIDISKSYGHVYLVSLIGGIIATLFGAWFSVTLVAIYLRWEPGANNPNCAANGCSKGTVIGLVAFVTFAMYWISEFIKNVIHTVIAGVYGSWYFCVHNFPKDATRAATRRAMTYSFGSISFGSLIVAIIQFLRLICNAARSQAADDGGIFGMIGYVIFCIIGCLLSLLEWLVEFFNKYAYIHIALYGKPYIPAAKDTWHMMKDRGIDALVNDCLIGPVLSFGGVFVGYATTLLAYLYLHFTAPAYNQDGGFTAVIMAFAFLIGLQICNIFTTPISSGIQTIFVAAGWDPAVMIRDHPELYHKMVQVYPPVQEAIVVR</sequence>
<feature type="transmembrane region" description="Helical" evidence="8">
    <location>
        <begin position="194"/>
        <end position="215"/>
    </location>
</feature>
<evidence type="ECO:0000256" key="4">
    <source>
        <dbReference type="ARBA" id="ARBA00015388"/>
    </source>
</evidence>
<dbReference type="Pfam" id="PF04515">
    <property type="entry name" value="Choline_transpo"/>
    <property type="match status" value="1"/>
</dbReference>
<evidence type="ECO:0000256" key="7">
    <source>
        <dbReference type="ARBA" id="ARBA00023136"/>
    </source>
</evidence>
<dbReference type="PANTHER" id="PTHR12385:SF4">
    <property type="entry name" value="PROTEIN PNS1"/>
    <property type="match status" value="1"/>
</dbReference>
<feature type="transmembrane region" description="Helical" evidence="8">
    <location>
        <begin position="168"/>
        <end position="188"/>
    </location>
</feature>
<organism evidence="10 11">
    <name type="scientific">Sarocladium strictum</name>
    <name type="common">Black bundle disease fungus</name>
    <name type="synonym">Acremonium strictum</name>
    <dbReference type="NCBI Taxonomy" id="5046"/>
    <lineage>
        <taxon>Eukaryota</taxon>
        <taxon>Fungi</taxon>
        <taxon>Dikarya</taxon>
        <taxon>Ascomycota</taxon>
        <taxon>Pezizomycotina</taxon>
        <taxon>Sordariomycetes</taxon>
        <taxon>Hypocreomycetidae</taxon>
        <taxon>Hypocreales</taxon>
        <taxon>Sarocladiaceae</taxon>
        <taxon>Sarocladium</taxon>
    </lineage>
</organism>
<proteinExistence type="inferred from homology"/>
<feature type="transmembrane region" description="Helical" evidence="8">
    <location>
        <begin position="141"/>
        <end position="161"/>
    </location>
</feature>
<feature type="transmembrane region" description="Helical" evidence="8">
    <location>
        <begin position="93"/>
        <end position="114"/>
    </location>
</feature>
<feature type="transmembrane region" description="Helical" evidence="8">
    <location>
        <begin position="236"/>
        <end position="265"/>
    </location>
</feature>
<dbReference type="AlphaFoldDB" id="A0AA39L9L5"/>
<dbReference type="GO" id="GO:0022857">
    <property type="term" value="F:transmembrane transporter activity"/>
    <property type="evidence" value="ECO:0007669"/>
    <property type="project" value="UniProtKB-UniRule"/>
</dbReference>
<keyword evidence="11" id="KW-1185">Reference proteome</keyword>
<feature type="transmembrane region" description="Helical" evidence="8">
    <location>
        <begin position="477"/>
        <end position="498"/>
    </location>
</feature>
<dbReference type="EMBL" id="JAPDFR010000002">
    <property type="protein sequence ID" value="KAK0389000.1"/>
    <property type="molecule type" value="Genomic_DNA"/>
</dbReference>
<comment type="caution">
    <text evidence="10">The sequence shown here is derived from an EMBL/GenBank/DDBJ whole genome shotgun (WGS) entry which is preliminary data.</text>
</comment>
<evidence type="ECO:0000256" key="6">
    <source>
        <dbReference type="ARBA" id="ARBA00022989"/>
    </source>
</evidence>
<feature type="transmembrane region" description="Helical" evidence="8">
    <location>
        <begin position="375"/>
        <end position="395"/>
    </location>
</feature>
<evidence type="ECO:0000256" key="2">
    <source>
        <dbReference type="ARBA" id="ARBA00004651"/>
    </source>
</evidence>
<keyword evidence="5 8" id="KW-0812">Transmembrane</keyword>
<accession>A0AA39L9L5</accession>
<feature type="transmembrane region" description="Helical" evidence="8">
    <location>
        <begin position="441"/>
        <end position="465"/>
    </location>
</feature>
<evidence type="ECO:0000256" key="3">
    <source>
        <dbReference type="ARBA" id="ARBA00007168"/>
    </source>
</evidence>
<gene>
    <name evidence="10" type="ORF">NLU13_2577</name>
</gene>
<name>A0AA39L9L5_SARSR</name>
<evidence type="ECO:0000313" key="11">
    <source>
        <dbReference type="Proteomes" id="UP001175261"/>
    </source>
</evidence>
<reference evidence="10" key="1">
    <citation type="submission" date="2022-10" db="EMBL/GenBank/DDBJ databases">
        <title>Determination and structural analysis of whole genome sequence of Sarocladium strictum F4-1.</title>
        <authorList>
            <person name="Hu L."/>
            <person name="Jiang Y."/>
        </authorList>
    </citation>
    <scope>NUCLEOTIDE SEQUENCE</scope>
    <source>
        <strain evidence="10">F4-1</strain>
    </source>
</reference>
<feature type="transmembrane region" description="Helical" evidence="8">
    <location>
        <begin position="307"/>
        <end position="326"/>
    </location>
</feature>
<comment type="function">
    <text evidence="1 8">Probably involved in transport through the plasma membrane.</text>
</comment>
<comment type="similarity">
    <text evidence="3 8">Belongs to the CTL (choline transporter-like) family.</text>
</comment>
<evidence type="ECO:0000256" key="5">
    <source>
        <dbReference type="ARBA" id="ARBA00022692"/>
    </source>
</evidence>
<feature type="transmembrane region" description="Helical" evidence="8">
    <location>
        <begin position="338"/>
        <end position="363"/>
    </location>
</feature>
<dbReference type="Proteomes" id="UP001175261">
    <property type="component" value="Unassembled WGS sequence"/>
</dbReference>
<evidence type="ECO:0000256" key="8">
    <source>
        <dbReference type="RuleBase" id="RU368066"/>
    </source>
</evidence>
<feature type="region of interest" description="Disordered" evidence="9">
    <location>
        <begin position="1"/>
        <end position="70"/>
    </location>
</feature>
<keyword evidence="7 8" id="KW-0472">Membrane</keyword>
<protein>
    <recommendedName>
        <fullName evidence="4 8">Protein PNS1</fullName>
    </recommendedName>
</protein>
<evidence type="ECO:0000256" key="9">
    <source>
        <dbReference type="SAM" id="MobiDB-lite"/>
    </source>
</evidence>